<evidence type="ECO:0000313" key="9">
    <source>
        <dbReference type="Ensembl" id="ENSSFOP00015076088.1"/>
    </source>
</evidence>
<dbReference type="Ensembl" id="ENSSFOT00015066583.1">
    <property type="protein sequence ID" value="ENSSFOP00015076088.1"/>
    <property type="gene ID" value="ENSSFOG00015031381.1"/>
</dbReference>
<dbReference type="InterPro" id="IPR050346">
    <property type="entry name" value="FMO-like"/>
</dbReference>
<evidence type="ECO:0000256" key="8">
    <source>
        <dbReference type="RuleBase" id="RU361177"/>
    </source>
</evidence>
<evidence type="ECO:0000256" key="1">
    <source>
        <dbReference type="ARBA" id="ARBA00001974"/>
    </source>
</evidence>
<dbReference type="PANTHER" id="PTHR23023">
    <property type="entry name" value="DIMETHYLANILINE MONOOXYGENASE"/>
    <property type="match status" value="1"/>
</dbReference>
<accession>A0A8C9WK47</accession>
<dbReference type="GO" id="GO:0004499">
    <property type="term" value="F:N,N-dimethylaniline monooxygenase activity"/>
    <property type="evidence" value="ECO:0007669"/>
    <property type="project" value="InterPro"/>
</dbReference>
<organism evidence="9 10">
    <name type="scientific">Scleropages formosus</name>
    <name type="common">Asian bonytongue</name>
    <name type="synonym">Osteoglossum formosum</name>
    <dbReference type="NCBI Taxonomy" id="113540"/>
    <lineage>
        <taxon>Eukaryota</taxon>
        <taxon>Metazoa</taxon>
        <taxon>Chordata</taxon>
        <taxon>Craniata</taxon>
        <taxon>Vertebrata</taxon>
        <taxon>Euteleostomi</taxon>
        <taxon>Actinopterygii</taxon>
        <taxon>Neopterygii</taxon>
        <taxon>Teleostei</taxon>
        <taxon>Osteoglossocephala</taxon>
        <taxon>Osteoglossomorpha</taxon>
        <taxon>Osteoglossiformes</taxon>
        <taxon>Osteoglossidae</taxon>
        <taxon>Scleropages</taxon>
    </lineage>
</organism>
<evidence type="ECO:0000256" key="6">
    <source>
        <dbReference type="ARBA" id="ARBA00023002"/>
    </source>
</evidence>
<dbReference type="GO" id="GO:0050660">
    <property type="term" value="F:flavin adenine dinucleotide binding"/>
    <property type="evidence" value="ECO:0007669"/>
    <property type="project" value="InterPro"/>
</dbReference>
<keyword evidence="6 8" id="KW-0560">Oxidoreductase</keyword>
<dbReference type="OrthoDB" id="66881at2759"/>
<evidence type="ECO:0000256" key="2">
    <source>
        <dbReference type="ARBA" id="ARBA00009183"/>
    </source>
</evidence>
<dbReference type="InterPro" id="IPR020946">
    <property type="entry name" value="Flavin_mOase-like"/>
</dbReference>
<evidence type="ECO:0000256" key="5">
    <source>
        <dbReference type="ARBA" id="ARBA00022857"/>
    </source>
</evidence>
<dbReference type="EC" id="1.-.-.-" evidence="8"/>
<sequence>LCAAQHLLSRPETFAPPVVFEMTERVGGTWVYEERTGVYDNGWPIHSSMYRDLRTNLPKEVMMFPDFPFDPKLPSFLSHRDVLQYLERYCEHFDPFLCQFGTMVEEVKPITVMTGEGKTTWEVTSCAASGGRRTDTFDSVFICNGLGLQTIFVVMEGAWKYPVVLGILKGVLHNVMKILPSLGSAEDLKRLSGQLGISGIWFLVSLVSVQVILSHGNTPIKCLFPTGVHQAPPISKVLENGELQFLDGSLAHPQVLLFCTGYKFNYPFLDTNILGLQIQDHWISPLYKFLVPPAFPSLFIVGICKIICPFPHFDCQVRFALAVLDGTITLPSQADMEEQIERETEERIKEGLELNQLTMKSRQWKYYQMLANMAGFKPPPPVTRSLLEEVMSQRQKHPRQYREFNYRIVNDTQWELLEVQDSDRSRD</sequence>
<evidence type="ECO:0000256" key="4">
    <source>
        <dbReference type="ARBA" id="ARBA00022827"/>
    </source>
</evidence>
<dbReference type="InterPro" id="IPR036188">
    <property type="entry name" value="FAD/NAD-bd_sf"/>
</dbReference>
<dbReference type="PIRSF" id="PIRSF000332">
    <property type="entry name" value="FMO"/>
    <property type="match status" value="1"/>
</dbReference>
<proteinExistence type="inferred from homology"/>
<dbReference type="AlphaFoldDB" id="A0A8C9WK47"/>
<dbReference type="Pfam" id="PF00743">
    <property type="entry name" value="FMO-like"/>
    <property type="match status" value="2"/>
</dbReference>
<comment type="cofactor">
    <cofactor evidence="1 8">
        <name>FAD</name>
        <dbReference type="ChEBI" id="CHEBI:57692"/>
    </cofactor>
</comment>
<evidence type="ECO:0000256" key="7">
    <source>
        <dbReference type="ARBA" id="ARBA00023033"/>
    </source>
</evidence>
<keyword evidence="3 8" id="KW-0285">Flavoprotein</keyword>
<dbReference type="GO" id="GO:0050661">
    <property type="term" value="F:NADP binding"/>
    <property type="evidence" value="ECO:0007669"/>
    <property type="project" value="InterPro"/>
</dbReference>
<reference evidence="9" key="2">
    <citation type="submission" date="2025-08" db="UniProtKB">
        <authorList>
            <consortium name="Ensembl"/>
        </authorList>
    </citation>
    <scope>IDENTIFICATION</scope>
</reference>
<keyword evidence="4 8" id="KW-0274">FAD</keyword>
<keyword evidence="10" id="KW-1185">Reference proteome</keyword>
<evidence type="ECO:0000256" key="3">
    <source>
        <dbReference type="ARBA" id="ARBA00022630"/>
    </source>
</evidence>
<evidence type="ECO:0000313" key="10">
    <source>
        <dbReference type="Proteomes" id="UP000694397"/>
    </source>
</evidence>
<keyword evidence="5" id="KW-0521">NADP</keyword>
<dbReference type="SUPFAM" id="SSF51905">
    <property type="entry name" value="FAD/NAD(P)-binding domain"/>
    <property type="match status" value="1"/>
</dbReference>
<dbReference type="GeneTree" id="ENSGT00940000164245"/>
<dbReference type="InterPro" id="IPR000960">
    <property type="entry name" value="Flavin_mOase"/>
</dbReference>
<reference evidence="9 10" key="1">
    <citation type="submission" date="2019-04" db="EMBL/GenBank/DDBJ databases">
        <authorList>
            <consortium name="Wellcome Sanger Institute Data Sharing"/>
        </authorList>
    </citation>
    <scope>NUCLEOTIDE SEQUENCE [LARGE SCALE GENOMIC DNA]</scope>
</reference>
<dbReference type="PRINTS" id="PR00370">
    <property type="entry name" value="FMOXYGENASE"/>
</dbReference>
<name>A0A8C9WK47_SCLFO</name>
<protein>
    <recommendedName>
        <fullName evidence="8">Flavin-containing monooxygenase</fullName>
        <ecNumber evidence="8">1.-.-.-</ecNumber>
    </recommendedName>
</protein>
<reference evidence="9" key="3">
    <citation type="submission" date="2025-09" db="UniProtKB">
        <authorList>
            <consortium name="Ensembl"/>
        </authorList>
    </citation>
    <scope>IDENTIFICATION</scope>
</reference>
<dbReference type="Proteomes" id="UP000694397">
    <property type="component" value="Chromosome 4"/>
</dbReference>
<keyword evidence="7 8" id="KW-0503">Monooxygenase</keyword>
<dbReference type="Gene3D" id="3.50.50.60">
    <property type="entry name" value="FAD/NAD(P)-binding domain"/>
    <property type="match status" value="3"/>
</dbReference>
<comment type="similarity">
    <text evidence="2 8">Belongs to the FMO family.</text>
</comment>